<dbReference type="PANTHER" id="PTHR38035:SF1">
    <property type="entry name" value="ANCILLARY SECYEG TRANSLOCON SUBUNIT"/>
    <property type="match status" value="1"/>
</dbReference>
<evidence type="ECO:0000259" key="9">
    <source>
        <dbReference type="Pfam" id="PF09976"/>
    </source>
</evidence>
<dbReference type="Proteomes" id="UP000270216">
    <property type="component" value="Unassembled WGS sequence"/>
</dbReference>
<dbReference type="InterPro" id="IPR018704">
    <property type="entry name" value="SecYEG/CpoB_TPR"/>
</dbReference>
<proteinExistence type="predicted"/>
<keyword evidence="7" id="KW-0143">Chaperone</keyword>
<dbReference type="STRING" id="93218.XM39_17565"/>
<organism evidence="11 13">
    <name type="scientific">Pandoraea apista</name>
    <dbReference type="NCBI Taxonomy" id="93218"/>
    <lineage>
        <taxon>Bacteria</taxon>
        <taxon>Pseudomonadati</taxon>
        <taxon>Pseudomonadota</taxon>
        <taxon>Betaproteobacteria</taxon>
        <taxon>Burkholderiales</taxon>
        <taxon>Burkholderiaceae</taxon>
        <taxon>Pandoraea</taxon>
    </lineage>
</organism>
<dbReference type="GO" id="GO:0044877">
    <property type="term" value="F:protein-containing complex binding"/>
    <property type="evidence" value="ECO:0007669"/>
    <property type="project" value="InterPro"/>
</dbReference>
<evidence type="ECO:0000256" key="2">
    <source>
        <dbReference type="ARBA" id="ARBA00004236"/>
    </source>
</evidence>
<keyword evidence="12" id="KW-1185">Reference proteome</keyword>
<evidence type="ECO:0000313" key="10">
    <source>
        <dbReference type="EMBL" id="RSK87000.1"/>
    </source>
</evidence>
<feature type="transmembrane region" description="Helical" evidence="8">
    <location>
        <begin position="24"/>
        <end position="42"/>
    </location>
</feature>
<protein>
    <submittedName>
        <fullName evidence="11">Membrane protein</fullName>
    </submittedName>
    <submittedName>
        <fullName evidence="10">Tetratricopeptide repeat protein</fullName>
    </submittedName>
</protein>
<dbReference type="PANTHER" id="PTHR38035">
    <property type="entry name" value="UPF0070 PROTEIN YFGM"/>
    <property type="match status" value="1"/>
</dbReference>
<dbReference type="RefSeq" id="WP_042115550.1">
    <property type="nucleotide sequence ID" value="NZ_CABPSX010000002.1"/>
</dbReference>
<comment type="subcellular location">
    <subcellularLocation>
        <location evidence="2">Cell membrane</location>
    </subcellularLocation>
    <subcellularLocation>
        <location evidence="1">Membrane</location>
        <topology evidence="1">Single-pass membrane protein</topology>
    </subcellularLocation>
</comment>
<evidence type="ECO:0000256" key="7">
    <source>
        <dbReference type="ARBA" id="ARBA00023186"/>
    </source>
</evidence>
<reference evidence="11 13" key="2">
    <citation type="submission" date="2019-08" db="EMBL/GenBank/DDBJ databases">
        <authorList>
            <person name="Peeters C."/>
        </authorList>
    </citation>
    <scope>NUCLEOTIDE SEQUENCE [LARGE SCALE GENOMIC DNA]</scope>
    <source>
        <strain evidence="11 13">LMG 18089</strain>
    </source>
</reference>
<evidence type="ECO:0000256" key="5">
    <source>
        <dbReference type="ARBA" id="ARBA00022989"/>
    </source>
</evidence>
<evidence type="ECO:0000313" key="13">
    <source>
        <dbReference type="Proteomes" id="UP000364291"/>
    </source>
</evidence>
<dbReference type="GeneID" id="47014381"/>
<keyword evidence="5 8" id="KW-1133">Transmembrane helix</keyword>
<keyword evidence="3" id="KW-1003">Cell membrane</keyword>
<dbReference type="Pfam" id="PF09976">
    <property type="entry name" value="TPR_21"/>
    <property type="match status" value="1"/>
</dbReference>
<evidence type="ECO:0000256" key="8">
    <source>
        <dbReference type="SAM" id="Phobius"/>
    </source>
</evidence>
<dbReference type="PIRSF" id="PIRSF006170">
    <property type="entry name" value="YfgM"/>
    <property type="match status" value="1"/>
</dbReference>
<evidence type="ECO:0000256" key="1">
    <source>
        <dbReference type="ARBA" id="ARBA00004167"/>
    </source>
</evidence>
<dbReference type="Proteomes" id="UP000364291">
    <property type="component" value="Unassembled WGS sequence"/>
</dbReference>
<dbReference type="AlphaFoldDB" id="A0A0B5FHL6"/>
<keyword evidence="6 8" id="KW-0472">Membrane</keyword>
<dbReference type="EMBL" id="CABPSX010000002">
    <property type="protein sequence ID" value="VVG70607.1"/>
    <property type="molecule type" value="Genomic_DNA"/>
</dbReference>
<name>A0A0B5FHL6_9BURK</name>
<sequence>MSSYHEEQEQIENVKAWWKQYGNYVIWTLVVIMLAYGGWNLWRYYDRKQTVEAGVLYGELENAIDAKDKAKVARIASDMESKFSGTPYAQMTALLAAKSLADAGDAAGSKAQLQWAVSNAKDDEYKQLAKLRLAGVLLDEKAYDEALKLLDNPPASYAGLFADRRGDVLVAQSKVADARTAYKLALEKLDKQDSGMRQFVQFKLDALGA</sequence>
<dbReference type="InterPro" id="IPR026039">
    <property type="entry name" value="YfgM"/>
</dbReference>
<dbReference type="GO" id="GO:0005886">
    <property type="term" value="C:plasma membrane"/>
    <property type="evidence" value="ECO:0007669"/>
    <property type="project" value="UniProtKB-SubCell"/>
</dbReference>
<evidence type="ECO:0000256" key="6">
    <source>
        <dbReference type="ARBA" id="ARBA00023136"/>
    </source>
</evidence>
<evidence type="ECO:0000256" key="3">
    <source>
        <dbReference type="ARBA" id="ARBA00022475"/>
    </source>
</evidence>
<evidence type="ECO:0000256" key="4">
    <source>
        <dbReference type="ARBA" id="ARBA00022692"/>
    </source>
</evidence>
<evidence type="ECO:0000313" key="12">
    <source>
        <dbReference type="Proteomes" id="UP000270216"/>
    </source>
</evidence>
<accession>A0A0B5FHL6</accession>
<keyword evidence="4 8" id="KW-0812">Transmembrane</keyword>
<evidence type="ECO:0000313" key="11">
    <source>
        <dbReference type="EMBL" id="VVG70607.1"/>
    </source>
</evidence>
<dbReference type="EMBL" id="RWHX01000001">
    <property type="protein sequence ID" value="RSK87000.1"/>
    <property type="molecule type" value="Genomic_DNA"/>
</dbReference>
<gene>
    <name evidence="10" type="ORF">EJE83_00435</name>
    <name evidence="11" type="ORF">PAP18089_01569</name>
</gene>
<dbReference type="OrthoDB" id="8521102at2"/>
<feature type="domain" description="Ancillary SecYEG translocon subunit/Cell division coordinator CpoB TPR" evidence="9">
    <location>
        <begin position="15"/>
        <end position="208"/>
    </location>
</feature>
<reference evidence="10 12" key="1">
    <citation type="submission" date="2018-12" db="EMBL/GenBank/DDBJ databases">
        <title>Whole genome sequence of a Pandoraea apista isolate from a patient with cystic fibrosis.</title>
        <authorList>
            <person name="Kenna D.T."/>
            <person name="Turton J.F."/>
        </authorList>
    </citation>
    <scope>NUCLEOTIDE SEQUENCE [LARGE SCALE GENOMIC DNA]</scope>
    <source>
        <strain evidence="10 12">Pa13324</strain>
    </source>
</reference>
<dbReference type="KEGG" id="papi:SG18_17370"/>